<dbReference type="InterPro" id="IPR036598">
    <property type="entry name" value="GOLD_dom_sf"/>
</dbReference>
<accession>A0A058ZI92</accession>
<protein>
    <recommendedName>
        <fullName evidence="11">GOLD domain-containing protein</fullName>
    </recommendedName>
</protein>
<dbReference type="AlphaFoldDB" id="A0A058ZI92"/>
<keyword evidence="3 8" id="KW-0812">Transmembrane</keyword>
<proteinExistence type="inferred from homology"/>
<comment type="similarity">
    <text evidence="2 8">Belongs to the EMP24/GP25L family.</text>
</comment>
<dbReference type="InterPro" id="IPR009038">
    <property type="entry name" value="GOLD_dom"/>
</dbReference>
<evidence type="ECO:0000259" key="11">
    <source>
        <dbReference type="PROSITE" id="PS50866"/>
    </source>
</evidence>
<dbReference type="OMA" id="VGEYTFC"/>
<gene>
    <name evidence="12" type="ORF">H696_00783</name>
</gene>
<evidence type="ECO:0000256" key="9">
    <source>
        <dbReference type="SAM" id="Phobius"/>
    </source>
</evidence>
<feature type="transmembrane region" description="Helical" evidence="9">
    <location>
        <begin position="186"/>
        <end position="206"/>
    </location>
</feature>
<dbReference type="SMART" id="SM01190">
    <property type="entry name" value="EMP24_GP25L"/>
    <property type="match status" value="1"/>
</dbReference>
<name>A0A058ZI92_FONAL</name>
<dbReference type="SUPFAM" id="SSF101576">
    <property type="entry name" value="Supernatant protein factor (SPF), C-terminal domain"/>
    <property type="match status" value="1"/>
</dbReference>
<dbReference type="RefSeq" id="XP_009492943.1">
    <property type="nucleotide sequence ID" value="XM_009494668.1"/>
</dbReference>
<evidence type="ECO:0000256" key="10">
    <source>
        <dbReference type="SAM" id="SignalP"/>
    </source>
</evidence>
<dbReference type="PROSITE" id="PS50866">
    <property type="entry name" value="GOLD"/>
    <property type="match status" value="1"/>
</dbReference>
<feature type="domain" description="GOLD" evidence="11">
    <location>
        <begin position="39"/>
        <end position="128"/>
    </location>
</feature>
<dbReference type="GeneID" id="20525508"/>
<dbReference type="Proteomes" id="UP000030693">
    <property type="component" value="Unassembled WGS sequence"/>
</dbReference>
<dbReference type="PANTHER" id="PTHR22811">
    <property type="entry name" value="TRANSMEMBRANE EMP24 DOMAIN-CONTAINING PROTEIN"/>
    <property type="match status" value="1"/>
</dbReference>
<evidence type="ECO:0000256" key="1">
    <source>
        <dbReference type="ARBA" id="ARBA00004479"/>
    </source>
</evidence>
<dbReference type="GO" id="GO:0012505">
    <property type="term" value="C:endomembrane system"/>
    <property type="evidence" value="ECO:0007669"/>
    <property type="project" value="UniProtKB-SubCell"/>
</dbReference>
<comment type="subcellular location">
    <subcellularLocation>
        <location evidence="7">Endomembrane system</location>
        <topology evidence="7">Single-pass membrane protein</topology>
    </subcellularLocation>
    <subcellularLocation>
        <location evidence="1 8">Membrane</location>
        <topology evidence="1 8">Single-pass type I membrane protein</topology>
    </subcellularLocation>
</comment>
<evidence type="ECO:0000313" key="12">
    <source>
        <dbReference type="EMBL" id="KCV73242.1"/>
    </source>
</evidence>
<organism evidence="12">
    <name type="scientific">Fonticula alba</name>
    <name type="common">Slime mold</name>
    <dbReference type="NCBI Taxonomy" id="691883"/>
    <lineage>
        <taxon>Eukaryota</taxon>
        <taxon>Rotosphaerida</taxon>
        <taxon>Fonticulaceae</taxon>
        <taxon>Fonticula</taxon>
    </lineage>
</organism>
<keyword evidence="5 9" id="KW-1133">Transmembrane helix</keyword>
<dbReference type="GO" id="GO:0016020">
    <property type="term" value="C:membrane"/>
    <property type="evidence" value="ECO:0007669"/>
    <property type="project" value="UniProtKB-SubCell"/>
</dbReference>
<feature type="signal peptide" evidence="10">
    <location>
        <begin position="1"/>
        <end position="29"/>
    </location>
</feature>
<sequence length="216" mass="24842">MSSSPLFRLGRLVLLFTMLIASLVSFTSAFTLILGPNEERCFFEELSPGDRMSVTFEVTQGGKLDVDFYLYSPSSNILHQTEKATSETFAFTSSENDSDTPGKNRYRYCFSNRLSSRTRKILSFTVRTDPLSRRNNQNVSRDPQLEAELNELLHGSKAIRESVRYLRVREATHRSTAESSNSRIKYWSIAQLVILLLVVVVQFVFLKRFFEVRRTV</sequence>
<evidence type="ECO:0000256" key="6">
    <source>
        <dbReference type="ARBA" id="ARBA00023136"/>
    </source>
</evidence>
<dbReference type="InterPro" id="IPR015720">
    <property type="entry name" value="Emp24-like"/>
</dbReference>
<dbReference type="eggNOG" id="KOG1692">
    <property type="taxonomic scope" value="Eukaryota"/>
</dbReference>
<reference evidence="12" key="1">
    <citation type="submission" date="2013-04" db="EMBL/GenBank/DDBJ databases">
        <title>The Genome Sequence of Fonticula alba ATCC 38817.</title>
        <authorList>
            <consortium name="The Broad Institute Genomics Platform"/>
            <person name="Russ C."/>
            <person name="Cuomo C."/>
            <person name="Burger G."/>
            <person name="Gray M.W."/>
            <person name="Holland P.W.H."/>
            <person name="King N."/>
            <person name="Lang F.B.F."/>
            <person name="Roger A.J."/>
            <person name="Ruiz-Trillo I."/>
            <person name="Brown M."/>
            <person name="Walker B."/>
            <person name="Young S."/>
            <person name="Zeng Q."/>
            <person name="Gargeya S."/>
            <person name="Fitzgerald M."/>
            <person name="Haas B."/>
            <person name="Abouelleil A."/>
            <person name="Allen A.W."/>
            <person name="Alvarado L."/>
            <person name="Arachchi H.M."/>
            <person name="Berlin A.M."/>
            <person name="Chapman S.B."/>
            <person name="Gainer-Dewar J."/>
            <person name="Goldberg J."/>
            <person name="Griggs A."/>
            <person name="Gujja S."/>
            <person name="Hansen M."/>
            <person name="Howarth C."/>
            <person name="Imamovic A."/>
            <person name="Ireland A."/>
            <person name="Larimer J."/>
            <person name="McCowan C."/>
            <person name="Murphy C."/>
            <person name="Pearson M."/>
            <person name="Poon T.W."/>
            <person name="Priest M."/>
            <person name="Roberts A."/>
            <person name="Saif S."/>
            <person name="Shea T."/>
            <person name="Sisk P."/>
            <person name="Sykes S."/>
            <person name="Wortman J."/>
            <person name="Nusbaum C."/>
            <person name="Birren B."/>
        </authorList>
    </citation>
    <scope>NUCLEOTIDE SEQUENCE [LARGE SCALE GENOMIC DNA]</scope>
    <source>
        <strain evidence="12">ATCC 38817</strain>
    </source>
</reference>
<evidence type="ECO:0000256" key="4">
    <source>
        <dbReference type="ARBA" id="ARBA00022729"/>
    </source>
</evidence>
<evidence type="ECO:0000256" key="7">
    <source>
        <dbReference type="ARBA" id="ARBA00037847"/>
    </source>
</evidence>
<dbReference type="OrthoDB" id="62956at2759"/>
<dbReference type="Pfam" id="PF01105">
    <property type="entry name" value="EMP24_GP25L"/>
    <property type="match status" value="1"/>
</dbReference>
<evidence type="ECO:0000256" key="3">
    <source>
        <dbReference type="ARBA" id="ARBA00022692"/>
    </source>
</evidence>
<dbReference type="EMBL" id="KB932201">
    <property type="protein sequence ID" value="KCV73242.1"/>
    <property type="molecule type" value="Genomic_DNA"/>
</dbReference>
<evidence type="ECO:0000313" key="13">
    <source>
        <dbReference type="Proteomes" id="UP000030693"/>
    </source>
</evidence>
<feature type="chain" id="PRO_5001566629" description="GOLD domain-containing protein" evidence="10">
    <location>
        <begin position="30"/>
        <end position="216"/>
    </location>
</feature>
<evidence type="ECO:0000256" key="2">
    <source>
        <dbReference type="ARBA" id="ARBA00007104"/>
    </source>
</evidence>
<evidence type="ECO:0000256" key="8">
    <source>
        <dbReference type="RuleBase" id="RU003827"/>
    </source>
</evidence>
<dbReference type="STRING" id="691883.A0A058ZI92"/>
<evidence type="ECO:0000256" key="5">
    <source>
        <dbReference type="ARBA" id="ARBA00022989"/>
    </source>
</evidence>
<keyword evidence="6 9" id="KW-0472">Membrane</keyword>
<keyword evidence="4 10" id="KW-0732">Signal</keyword>
<keyword evidence="13" id="KW-1185">Reference proteome</keyword>